<sequence length="365" mass="40890">MLSEAIWQQDIEYMQAVFGILTAEDMVVRGVAEWLCEQVLWYGNESLGRLCRKFLFEMPLWAQSYPGSPLSVAFLVQTMMRLGLRKELSTHLQPLQDTTFLRLQNRPEVLESMVKMIAWLATRWSMEQLPHLVTVLLLIGVDMNTSTELRRGVLHSISLVCRRLPVEPEDGIETSLAKPLTPPDQALLLSFFTRGSPGSLRIARAVAYHVLTDLKISRACYALPPLGPLIDLLSNPDGQFGISETTDYDVLTSRIAVLGVALSGIESYVGEESVFRKLAHGPPDGSPRKKEALPLEQILVRLDAIHGKIFDTRAAHLDRSRAKGAIQCLSMRIHYQRAALTKTRGQLCLGDFFSPGGNSRQLRRR</sequence>
<accession>A0ACC0U9J9</accession>
<dbReference type="EMBL" id="JAGFNK010000107">
    <property type="protein sequence ID" value="KAI9507901.1"/>
    <property type="molecule type" value="Genomic_DNA"/>
</dbReference>
<protein>
    <submittedName>
        <fullName evidence="1">Uncharacterized protein</fullName>
    </submittedName>
</protein>
<gene>
    <name evidence="1" type="ORF">F5148DRAFT_1200947</name>
</gene>
<evidence type="ECO:0000313" key="1">
    <source>
        <dbReference type="EMBL" id="KAI9507901.1"/>
    </source>
</evidence>
<reference evidence="1" key="1">
    <citation type="submission" date="2021-03" db="EMBL/GenBank/DDBJ databases">
        <title>Evolutionary priming and transition to the ectomycorrhizal habit in an iconic lineage of mushroom-forming fungi: is preadaptation a requirement?</title>
        <authorList>
            <consortium name="DOE Joint Genome Institute"/>
            <person name="Looney B.P."/>
            <person name="Miyauchi S."/>
            <person name="Morin E."/>
            <person name="Drula E."/>
            <person name="Courty P.E."/>
            <person name="Chicoki N."/>
            <person name="Fauchery L."/>
            <person name="Kohler A."/>
            <person name="Kuo A."/>
            <person name="LaButti K."/>
            <person name="Pangilinan J."/>
            <person name="Lipzen A."/>
            <person name="Riley R."/>
            <person name="Andreopoulos W."/>
            <person name="He G."/>
            <person name="Johnson J."/>
            <person name="Barry K.W."/>
            <person name="Grigoriev I.V."/>
            <person name="Nagy L."/>
            <person name="Hibbett D."/>
            <person name="Henrissat B."/>
            <person name="Matheny P.B."/>
            <person name="Labbe J."/>
            <person name="Martin A.F."/>
        </authorList>
    </citation>
    <scope>NUCLEOTIDE SEQUENCE</scope>
    <source>
        <strain evidence="1">BPL698</strain>
    </source>
</reference>
<organism evidence="1 2">
    <name type="scientific">Russula earlei</name>
    <dbReference type="NCBI Taxonomy" id="71964"/>
    <lineage>
        <taxon>Eukaryota</taxon>
        <taxon>Fungi</taxon>
        <taxon>Dikarya</taxon>
        <taxon>Basidiomycota</taxon>
        <taxon>Agaricomycotina</taxon>
        <taxon>Agaricomycetes</taxon>
        <taxon>Russulales</taxon>
        <taxon>Russulaceae</taxon>
        <taxon>Russula</taxon>
    </lineage>
</organism>
<dbReference type="Proteomes" id="UP001207468">
    <property type="component" value="Unassembled WGS sequence"/>
</dbReference>
<name>A0ACC0U9J9_9AGAM</name>
<comment type="caution">
    <text evidence="1">The sequence shown here is derived from an EMBL/GenBank/DDBJ whole genome shotgun (WGS) entry which is preliminary data.</text>
</comment>
<keyword evidence="2" id="KW-1185">Reference proteome</keyword>
<proteinExistence type="predicted"/>
<evidence type="ECO:0000313" key="2">
    <source>
        <dbReference type="Proteomes" id="UP001207468"/>
    </source>
</evidence>